<proteinExistence type="predicted"/>
<dbReference type="EMBL" id="JAODUO010000001">
    <property type="protein sequence ID" value="KAK2194279.1"/>
    <property type="molecule type" value="Genomic_DNA"/>
</dbReference>
<reference evidence="1" key="1">
    <citation type="journal article" date="2023" name="Mol. Biol. Evol.">
        <title>Third-Generation Sequencing Reveals the Adaptive Role of the Epigenome in Three Deep-Sea Polychaetes.</title>
        <authorList>
            <person name="Perez M."/>
            <person name="Aroh O."/>
            <person name="Sun Y."/>
            <person name="Lan Y."/>
            <person name="Juniper S.K."/>
            <person name="Young C.R."/>
            <person name="Angers B."/>
            <person name="Qian P.Y."/>
        </authorList>
    </citation>
    <scope>NUCLEOTIDE SEQUENCE</scope>
    <source>
        <strain evidence="1">R07B-5</strain>
    </source>
</reference>
<comment type="caution">
    <text evidence="1">The sequence shown here is derived from an EMBL/GenBank/DDBJ whole genome shotgun (WGS) entry which is preliminary data.</text>
</comment>
<gene>
    <name evidence="1" type="ORF">NP493_1g12007</name>
</gene>
<evidence type="ECO:0000313" key="1">
    <source>
        <dbReference type="EMBL" id="KAK2194279.1"/>
    </source>
</evidence>
<dbReference type="Proteomes" id="UP001209878">
    <property type="component" value="Unassembled WGS sequence"/>
</dbReference>
<organism evidence="1 2">
    <name type="scientific">Ridgeia piscesae</name>
    <name type="common">Tubeworm</name>
    <dbReference type="NCBI Taxonomy" id="27915"/>
    <lineage>
        <taxon>Eukaryota</taxon>
        <taxon>Metazoa</taxon>
        <taxon>Spiralia</taxon>
        <taxon>Lophotrochozoa</taxon>
        <taxon>Annelida</taxon>
        <taxon>Polychaeta</taxon>
        <taxon>Sedentaria</taxon>
        <taxon>Canalipalpata</taxon>
        <taxon>Sabellida</taxon>
        <taxon>Siboglinidae</taxon>
        <taxon>Ridgeia</taxon>
    </lineage>
</organism>
<dbReference type="AlphaFoldDB" id="A0AAD9PGC0"/>
<protein>
    <submittedName>
        <fullName evidence="1">Uncharacterized protein</fullName>
    </submittedName>
</protein>
<evidence type="ECO:0000313" key="2">
    <source>
        <dbReference type="Proteomes" id="UP001209878"/>
    </source>
</evidence>
<name>A0AAD9PGC0_RIDPI</name>
<keyword evidence="2" id="KW-1185">Reference proteome</keyword>
<accession>A0AAD9PGC0</accession>
<sequence length="454" mass="49324">MVYTDAHKPTCQLNVADCQVFPQLIGGSTTNINISIQVAQPVRGYFVLGVVVAEGVTDHVTVSYDFRQMTPKLTYSPARVSATLLRGKQYTLQVNVTNEGLRPASNVRVELPKNEPLLSVVSFATKQQQGADADRLRLAPGESALLVLSVMALADDALGTRDGSMVIRSLETSVALPYRFVVASSDELDLTVRVEDEFTYFAEGRPLLEGATITLRSVVVFTGINEDYYSLYSRADKHNGDSRVILATATDNRVTVFLQRTAVTYRWDVTRVSYEDRYEITLEADFETNVPMPVVTIEPRELDMDVLQRGLVPVINFKLTNHGLIRADDVTFTLPKVDSHPFMHLEMELEKVGSIEANTTIQVPVNVIIDERKKAHYLAANPGDISKRNALSCVAMAIYAAYLYICDRARYNQLSVNINNALSANCGGGGGGGGLGGGGYISGPGGGGSGGPSM</sequence>